<feature type="domain" description="RRM" evidence="5">
    <location>
        <begin position="103"/>
        <end position="182"/>
    </location>
</feature>
<reference evidence="6" key="4">
    <citation type="submission" date="2025-09" db="UniProtKB">
        <authorList>
            <consortium name="Ensembl"/>
        </authorList>
    </citation>
    <scope>IDENTIFICATION</scope>
</reference>
<dbReference type="InterPro" id="IPR035979">
    <property type="entry name" value="RBD_domain_sf"/>
</dbReference>
<protein>
    <submittedName>
        <fullName evidence="6">G-rich RNA sequence binding factor 1</fullName>
    </submittedName>
</protein>
<dbReference type="Proteomes" id="UP000018467">
    <property type="component" value="Unassembled WGS sequence"/>
</dbReference>
<keyword evidence="7" id="KW-1185">Reference proteome</keyword>
<dbReference type="GeneTree" id="ENSGT00940000165677"/>
<dbReference type="InParanoid" id="A0A3B1IYD7"/>
<dbReference type="SMART" id="SM00360">
    <property type="entry name" value="RRM"/>
    <property type="match status" value="5"/>
</dbReference>
<dbReference type="AlphaFoldDB" id="A0A3B1IYD7"/>
<feature type="region of interest" description="Disordered" evidence="4">
    <location>
        <begin position="327"/>
        <end position="347"/>
    </location>
</feature>
<evidence type="ECO:0000313" key="7">
    <source>
        <dbReference type="Proteomes" id="UP000018467"/>
    </source>
</evidence>
<keyword evidence="2 3" id="KW-0694">RNA-binding</keyword>
<dbReference type="GO" id="GO:0003723">
    <property type="term" value="F:RNA binding"/>
    <property type="evidence" value="ECO:0007669"/>
    <property type="project" value="UniProtKB-UniRule"/>
</dbReference>
<dbReference type="CDD" id="cd12503">
    <property type="entry name" value="RRM1_hnRNPH_GRSF1_like"/>
    <property type="match status" value="2"/>
</dbReference>
<reference evidence="7" key="1">
    <citation type="submission" date="2013-03" db="EMBL/GenBank/DDBJ databases">
        <authorList>
            <person name="Jeffery W."/>
            <person name="Warren W."/>
            <person name="Wilson R.K."/>
        </authorList>
    </citation>
    <scope>NUCLEOTIDE SEQUENCE</scope>
    <source>
        <strain evidence="7">female</strain>
    </source>
</reference>
<dbReference type="InterPro" id="IPR050666">
    <property type="entry name" value="ESRP"/>
</dbReference>
<dbReference type="Gene3D" id="3.30.70.330">
    <property type="match status" value="5"/>
</dbReference>
<dbReference type="Bgee" id="ENSAMXG00000012270">
    <property type="expression patterns" value="Expressed in testis and 14 other cell types or tissues"/>
</dbReference>
<evidence type="ECO:0000256" key="1">
    <source>
        <dbReference type="ARBA" id="ARBA00022737"/>
    </source>
</evidence>
<dbReference type="Pfam" id="PF00076">
    <property type="entry name" value="RRM_1"/>
    <property type="match status" value="5"/>
</dbReference>
<dbReference type="InterPro" id="IPR000504">
    <property type="entry name" value="RRM_dom"/>
</dbReference>
<dbReference type="Ensembl" id="ENSAMXT00000035455.1">
    <property type="protein sequence ID" value="ENSAMXP00000034938.1"/>
    <property type="gene ID" value="ENSAMXG00000012270.2"/>
</dbReference>
<keyword evidence="1" id="KW-0677">Repeat</keyword>
<dbReference type="InterPro" id="IPR012677">
    <property type="entry name" value="Nucleotide-bd_a/b_plait_sf"/>
</dbReference>
<dbReference type="PROSITE" id="PS50102">
    <property type="entry name" value="RRM"/>
    <property type="match status" value="5"/>
</dbReference>
<evidence type="ECO:0000259" key="5">
    <source>
        <dbReference type="PROSITE" id="PS50102"/>
    </source>
</evidence>
<feature type="domain" description="RRM" evidence="5">
    <location>
        <begin position="353"/>
        <end position="432"/>
    </location>
</feature>
<feature type="domain" description="RRM" evidence="5">
    <location>
        <begin position="450"/>
        <end position="527"/>
    </location>
</feature>
<dbReference type="SUPFAM" id="SSF54928">
    <property type="entry name" value="RNA-binding domain, RBD"/>
    <property type="match status" value="4"/>
</dbReference>
<evidence type="ECO:0000256" key="2">
    <source>
        <dbReference type="ARBA" id="ARBA00022884"/>
    </source>
</evidence>
<accession>A0A3B1IYD7</accession>
<evidence type="ECO:0000256" key="4">
    <source>
        <dbReference type="SAM" id="MobiDB-lite"/>
    </source>
</evidence>
<reference evidence="7" key="2">
    <citation type="journal article" date="2014" name="Nat. Commun.">
        <title>The cavefish genome reveals candidate genes for eye loss.</title>
        <authorList>
            <person name="McGaugh S.E."/>
            <person name="Gross J.B."/>
            <person name="Aken B."/>
            <person name="Blin M."/>
            <person name="Borowsky R."/>
            <person name="Chalopin D."/>
            <person name="Hinaux H."/>
            <person name="Jeffery W.R."/>
            <person name="Keene A."/>
            <person name="Ma L."/>
            <person name="Minx P."/>
            <person name="Murphy D."/>
            <person name="O'Quin K.E."/>
            <person name="Retaux S."/>
            <person name="Rohner N."/>
            <person name="Searle S.M."/>
            <person name="Stahl B.A."/>
            <person name="Tabin C."/>
            <person name="Volff J.N."/>
            <person name="Yoshizawa M."/>
            <person name="Warren W.C."/>
        </authorList>
    </citation>
    <scope>NUCLEOTIDE SEQUENCE [LARGE SCALE GENOMIC DNA]</scope>
    <source>
        <strain evidence="7">female</strain>
    </source>
</reference>
<name>A0A3B1IYD7_ASTMX</name>
<evidence type="ECO:0000256" key="3">
    <source>
        <dbReference type="PROSITE-ProRule" id="PRU00176"/>
    </source>
</evidence>
<sequence>MSVSGRTALVKSLLRCCGQRGSAGFRRTPRAAVCGGEGLGPVKFTVRREKHTWVIQPALNPSTTLTWTLQRRSLSSETPYKEDEYPPLPEYTPPQETDTKEVFVIRVRGLPWSCVAEDVVKFFSECQIRGSVNGIHLMHDRNGKPNGEAFIELEDEVDLHKALERHMEYLGSRYIEVYKVTNQDAEAIMKGSDMSHSEDGVVCLRGLPFNCSEEDVLEFFSGLDVVKDGVTFVLDHRGRKSGDAYVQFANQEIANQALQRDKGFIGKRCRYIEVFPSKKSDIEYSRASKETSDTTFHTQRTNSVSVPIHHDNMRGLTNQATAGDIINAPSKEDEDPPSPVHTPPQETDTKEVFVVRVKGLPWSCLAEDLVKYFSECQIRGGVNGIHLMYNKIGKPNGEALIELEDEKDLSKAMERHGQYIGSRYIEVYKVTNQDVEAIMKGLDRSHSEDGVVCLRGLPFNCSEEDVLEFFSGLDVVKNGVTFVLDNRGRKSGNAYVQFANQETAIEALQRDKGYIGKRYIEVFLSKRSDIEYSRVSKEASDTTFHTQRINSVSEPIHHVNMRGLPYQATAGDIVNFFSPIRVLKVLIEYCPDGQPRGVAEVYFRSHQDALAAMSKDKECIDNKSIELFLNSQTAGGN</sequence>
<reference evidence="6" key="3">
    <citation type="submission" date="2025-08" db="UniProtKB">
        <authorList>
            <consortium name="Ensembl"/>
        </authorList>
    </citation>
    <scope>IDENTIFICATION</scope>
</reference>
<feature type="domain" description="RRM" evidence="5">
    <location>
        <begin position="557"/>
        <end position="637"/>
    </location>
</feature>
<evidence type="ECO:0000313" key="6">
    <source>
        <dbReference type="Ensembl" id="ENSAMXP00000034938.1"/>
    </source>
</evidence>
<feature type="domain" description="RRM" evidence="5">
    <location>
        <begin position="200"/>
        <end position="279"/>
    </location>
</feature>
<dbReference type="PANTHER" id="PTHR13976">
    <property type="entry name" value="HETEROGENEOUS NUCLEAR RIBONUCLEOPROTEIN-RELATED"/>
    <property type="match status" value="1"/>
</dbReference>
<proteinExistence type="predicted"/>
<dbReference type="STRING" id="7994.ENSAMXP00000034938"/>
<organism evidence="6 7">
    <name type="scientific">Astyanax mexicanus</name>
    <name type="common">Blind cave fish</name>
    <name type="synonym">Astyanax fasciatus mexicanus</name>
    <dbReference type="NCBI Taxonomy" id="7994"/>
    <lineage>
        <taxon>Eukaryota</taxon>
        <taxon>Metazoa</taxon>
        <taxon>Chordata</taxon>
        <taxon>Craniata</taxon>
        <taxon>Vertebrata</taxon>
        <taxon>Euteleostomi</taxon>
        <taxon>Actinopterygii</taxon>
        <taxon>Neopterygii</taxon>
        <taxon>Teleostei</taxon>
        <taxon>Ostariophysi</taxon>
        <taxon>Characiformes</taxon>
        <taxon>Characoidei</taxon>
        <taxon>Acestrorhamphidae</taxon>
        <taxon>Acestrorhamphinae</taxon>
        <taxon>Astyanax</taxon>
    </lineage>
</organism>